<feature type="domain" description="Rho-GAP" evidence="3">
    <location>
        <begin position="27"/>
        <end position="208"/>
    </location>
</feature>
<dbReference type="STRING" id="1202772.A0A1V9Y9R5"/>
<reference evidence="4 5" key="1">
    <citation type="journal article" date="2014" name="Genome Biol. Evol.">
        <title>The secreted proteins of Achlya hypogyna and Thraustotheca clavata identify the ancestral oomycete secretome and reveal gene acquisitions by horizontal gene transfer.</title>
        <authorList>
            <person name="Misner I."/>
            <person name="Blouin N."/>
            <person name="Leonard G."/>
            <person name="Richards T.A."/>
            <person name="Lane C.E."/>
        </authorList>
    </citation>
    <scope>NUCLEOTIDE SEQUENCE [LARGE SCALE GENOMIC DNA]</scope>
    <source>
        <strain evidence="4 5">ATCC 48635</strain>
    </source>
</reference>
<dbReference type="AlphaFoldDB" id="A0A1V9Y9R5"/>
<dbReference type="InterPro" id="IPR000198">
    <property type="entry name" value="RhoGAP_dom"/>
</dbReference>
<dbReference type="EMBL" id="JNBR01002453">
    <property type="protein sequence ID" value="OQR82446.1"/>
    <property type="molecule type" value="Genomic_DNA"/>
</dbReference>
<evidence type="ECO:0000259" key="3">
    <source>
        <dbReference type="PROSITE" id="PS50238"/>
    </source>
</evidence>
<protein>
    <recommendedName>
        <fullName evidence="3">Rho-GAP domain-containing protein</fullName>
    </recommendedName>
</protein>
<accession>A0A1V9Y9R5</accession>
<feature type="region of interest" description="Disordered" evidence="2">
    <location>
        <begin position="736"/>
        <end position="761"/>
    </location>
</feature>
<evidence type="ECO:0000313" key="5">
    <source>
        <dbReference type="Proteomes" id="UP000243579"/>
    </source>
</evidence>
<dbReference type="Gene3D" id="1.10.555.10">
    <property type="entry name" value="Rho GTPase activation protein"/>
    <property type="match status" value="1"/>
</dbReference>
<proteinExistence type="predicted"/>
<evidence type="ECO:0000256" key="2">
    <source>
        <dbReference type="SAM" id="MobiDB-lite"/>
    </source>
</evidence>
<dbReference type="PROSITE" id="PS50238">
    <property type="entry name" value="RHOGAP"/>
    <property type="match status" value="1"/>
</dbReference>
<dbReference type="GO" id="GO:0007165">
    <property type="term" value="P:signal transduction"/>
    <property type="evidence" value="ECO:0007669"/>
    <property type="project" value="InterPro"/>
</dbReference>
<dbReference type="InterPro" id="IPR008936">
    <property type="entry name" value="Rho_GTPase_activation_prot"/>
</dbReference>
<comment type="caution">
    <text evidence="4">The sequence shown here is derived from an EMBL/GenBank/DDBJ whole genome shotgun (WGS) entry which is preliminary data.</text>
</comment>
<dbReference type="OrthoDB" id="79452at2759"/>
<gene>
    <name evidence="4" type="ORF">ACHHYP_16034</name>
</gene>
<sequence length="772" mass="85017">MASKWRKVLRQTSALLSPKSTARSTDPTLPKIPVRTSWLLIELITFVDSHGVMEDGLYRKPGAEAQVTELLSLFTLHATTTNTPISDQLPTYPSLVIASVILQVLQMYEPLLSYTISQELVKLCSTQLVTAAFGRVRAANREVLRVLLKHLAHMASVLDVRKPVKYLSRLVGVHIVRPSQNHTTLNQRDVLKQRVRVAMMLVDGAESWPYDCPLPIAAIPGSDELMFVLRLQWPIDAVKSEDQLLACLKKYGSVESLECNLAMCKAKLCLRIRPNKSLDSMVVKLQTQSKLHVVSVALQHETETLDRPLIKEMERTDDAPKAADEAPSRPPLSTIVLQATDAPQQAKPTLSMQDQALQTTFDTRDAAVMAVDITEPLVTACTTAECTSQTNEIEVATVSCQSGPVQTAERGSQTTVAGEVVDTSAKYAAVQSQLARLRVILSATTTGQTENEPTGTLASALQQLQMQTLHMVDAMLEDPAAFDAQAAACTASQATAKTKLMEAEILATQELLRAHKARHAAQSQQWEVELTAAKLLQLEAEKQNSELRQQLREARSELACHIAMLAHIKQDNAVLQDKLLVADAQRQTLEDDSTRFQAELADLKDVAAKAQIRVEAYKHAAGSPSNQTEVEPPVPRAVDQLAAMKEDMSRQLQLQIESTRAAIAAMTAKDPATQHLSHQEDTLAQLVDHLAQTQAEHTKSADAALSNARQKLQQLYSLSPATREDRRDAWATELRSTVAAHQREPRRLPTNSDSLNAAKEAMRRCQEALLRK</sequence>
<keyword evidence="1" id="KW-0175">Coiled coil</keyword>
<dbReference type="SUPFAM" id="SSF48350">
    <property type="entry name" value="GTPase activation domain, GAP"/>
    <property type="match status" value="1"/>
</dbReference>
<keyword evidence="5" id="KW-1185">Reference proteome</keyword>
<evidence type="ECO:0000313" key="4">
    <source>
        <dbReference type="EMBL" id="OQR82446.1"/>
    </source>
</evidence>
<evidence type="ECO:0000256" key="1">
    <source>
        <dbReference type="SAM" id="Coils"/>
    </source>
</evidence>
<organism evidence="4 5">
    <name type="scientific">Achlya hypogyna</name>
    <name type="common">Oomycete</name>
    <name type="synonym">Protoachlya hypogyna</name>
    <dbReference type="NCBI Taxonomy" id="1202772"/>
    <lineage>
        <taxon>Eukaryota</taxon>
        <taxon>Sar</taxon>
        <taxon>Stramenopiles</taxon>
        <taxon>Oomycota</taxon>
        <taxon>Saprolegniomycetes</taxon>
        <taxon>Saprolegniales</taxon>
        <taxon>Achlyaceae</taxon>
        <taxon>Achlya</taxon>
    </lineage>
</organism>
<dbReference type="Pfam" id="PF00620">
    <property type="entry name" value="RhoGAP"/>
    <property type="match status" value="1"/>
</dbReference>
<dbReference type="SMART" id="SM00324">
    <property type="entry name" value="RhoGAP"/>
    <property type="match status" value="1"/>
</dbReference>
<dbReference type="Proteomes" id="UP000243579">
    <property type="component" value="Unassembled WGS sequence"/>
</dbReference>
<name>A0A1V9Y9R5_ACHHY</name>
<feature type="coiled-coil region" evidence="1">
    <location>
        <begin position="528"/>
        <end position="620"/>
    </location>
</feature>